<accession>A0AAD7EK13</accession>
<gene>
    <name evidence="1" type="ORF">DFH08DRAFT_816254</name>
</gene>
<dbReference type="AlphaFoldDB" id="A0AAD7EK13"/>
<dbReference type="PRINTS" id="PR00364">
    <property type="entry name" value="DISEASERSIST"/>
</dbReference>
<dbReference type="SUPFAM" id="SSF48452">
    <property type="entry name" value="TPR-like"/>
    <property type="match status" value="1"/>
</dbReference>
<dbReference type="Gene3D" id="3.40.50.300">
    <property type="entry name" value="P-loop containing nucleotide triphosphate hydrolases"/>
    <property type="match status" value="1"/>
</dbReference>
<sequence>MPQPSAIQSRLSNVEICLTMTANTLQILADTLKIPFMGAIMHTTQAISKTAEEADQLIGGTRTLHKIHNFVEAQQDSNRVKNFFRLGEIGTLRKECEAGLQQAFGFFEIELTIQTNAVDMQEEAYKRHREISGPYSGSHCSSNSISMLPSEPKIFHGRASELSDILDLFNTGTPRIAILGAGGMGKTSLARALLHHPKITATYEQNRFFVACNSATTVVELVALIGAHLGLNPGKNLTQPVLRYLASSPPMLLILDELEILWEPTASRGDLEGVDHLALIITMRGAERPGKVHWTHPFLPLLKPVDEVAAHLIFMDISDSGHDLGEVNKILALTDNMPLAISLLAHLADSEGCSNVLSRWQKEKTSVISDGFDKRSNLDLSISLSLSSPRIHSLPQSQELLSLLSMLPDGLLDMDLIRSKLPLADILRCKTALKATALAYSDENNRLKVLMPVRELSNFSNIQNVVQWGLDPRHAEFLDNIYCACYLNRWTRVNSQPHTHLIRQIHDILPQMNDHRLHVYVITEILASWHYYKISDPDTLISQGMEHSEHLDDTDLKCSFYLTTADYYSEFEDHIRAVNIFPVVKTQCPNYMLMKVEGWPGYLESYTQKHRQPVLKLYAGLTSAVTNNHYPCVPQREIFLFFAAEIYKYKSEYGGARDIYTLIIQNFTADQNPYWHAVALVNRADIEVSMAVPKDDVQRNIDRARLGFIAVGLKPWITICDGILAALYLRERNLREAKLLLEKCLKSDLDSEIKSFCLGQLGNVCEWGSVYSVSMWTTIFLAHSLKYKMNIQVHKALQFFGDMFLDRNDKDTAISLFTLALEGFTYMDVHRGRAECMLRLGDISHGCGDPIKAMEFWEAARPLFECSSQVQQVENIDDRLANMRRETQVQHKMNSAKLAERNVPLLTMDQAAIEDFKNISEDENIVADAVAH</sequence>
<dbReference type="InterPro" id="IPR027417">
    <property type="entry name" value="P-loop_NTPase"/>
</dbReference>
<dbReference type="PANTHER" id="PTHR47691">
    <property type="entry name" value="REGULATOR-RELATED"/>
    <property type="match status" value="1"/>
</dbReference>
<dbReference type="SUPFAM" id="SSF52540">
    <property type="entry name" value="P-loop containing nucleoside triphosphate hydrolases"/>
    <property type="match status" value="1"/>
</dbReference>
<dbReference type="InterPro" id="IPR011990">
    <property type="entry name" value="TPR-like_helical_dom_sf"/>
</dbReference>
<evidence type="ECO:0000313" key="1">
    <source>
        <dbReference type="EMBL" id="KAJ7328091.1"/>
    </source>
</evidence>
<reference evidence="1" key="1">
    <citation type="submission" date="2023-03" db="EMBL/GenBank/DDBJ databases">
        <title>Massive genome expansion in bonnet fungi (Mycena s.s.) driven by repeated elements and novel gene families across ecological guilds.</title>
        <authorList>
            <consortium name="Lawrence Berkeley National Laboratory"/>
            <person name="Harder C.B."/>
            <person name="Miyauchi S."/>
            <person name="Viragh M."/>
            <person name="Kuo A."/>
            <person name="Thoen E."/>
            <person name="Andreopoulos B."/>
            <person name="Lu D."/>
            <person name="Skrede I."/>
            <person name="Drula E."/>
            <person name="Henrissat B."/>
            <person name="Morin E."/>
            <person name="Kohler A."/>
            <person name="Barry K."/>
            <person name="LaButti K."/>
            <person name="Morin E."/>
            <person name="Salamov A."/>
            <person name="Lipzen A."/>
            <person name="Mereny Z."/>
            <person name="Hegedus B."/>
            <person name="Baldrian P."/>
            <person name="Stursova M."/>
            <person name="Weitz H."/>
            <person name="Taylor A."/>
            <person name="Grigoriev I.V."/>
            <person name="Nagy L.G."/>
            <person name="Martin F."/>
            <person name="Kauserud H."/>
        </authorList>
    </citation>
    <scope>NUCLEOTIDE SEQUENCE</scope>
    <source>
        <strain evidence="1">CBHHK002</strain>
    </source>
</reference>
<protein>
    <submittedName>
        <fullName evidence="1">Uncharacterized protein</fullName>
    </submittedName>
</protein>
<keyword evidence="2" id="KW-1185">Reference proteome</keyword>
<dbReference type="Proteomes" id="UP001218218">
    <property type="component" value="Unassembled WGS sequence"/>
</dbReference>
<evidence type="ECO:0000313" key="2">
    <source>
        <dbReference type="Proteomes" id="UP001218218"/>
    </source>
</evidence>
<dbReference type="EMBL" id="JARIHO010000040">
    <property type="protein sequence ID" value="KAJ7328091.1"/>
    <property type="molecule type" value="Genomic_DNA"/>
</dbReference>
<name>A0AAD7EK13_9AGAR</name>
<organism evidence="1 2">
    <name type="scientific">Mycena albidolilacea</name>
    <dbReference type="NCBI Taxonomy" id="1033008"/>
    <lineage>
        <taxon>Eukaryota</taxon>
        <taxon>Fungi</taxon>
        <taxon>Dikarya</taxon>
        <taxon>Basidiomycota</taxon>
        <taxon>Agaricomycotina</taxon>
        <taxon>Agaricomycetes</taxon>
        <taxon>Agaricomycetidae</taxon>
        <taxon>Agaricales</taxon>
        <taxon>Marasmiineae</taxon>
        <taxon>Mycenaceae</taxon>
        <taxon>Mycena</taxon>
    </lineage>
</organism>
<dbReference type="PANTHER" id="PTHR47691:SF3">
    <property type="entry name" value="HTH-TYPE TRANSCRIPTIONAL REGULATOR RV0890C-RELATED"/>
    <property type="match status" value="1"/>
</dbReference>
<proteinExistence type="predicted"/>
<comment type="caution">
    <text evidence="1">The sequence shown here is derived from an EMBL/GenBank/DDBJ whole genome shotgun (WGS) entry which is preliminary data.</text>
</comment>
<dbReference type="Gene3D" id="1.25.40.10">
    <property type="entry name" value="Tetratricopeptide repeat domain"/>
    <property type="match status" value="1"/>
</dbReference>